<dbReference type="PANTHER" id="PTHR10106:SF38">
    <property type="entry name" value="LYSOSOMAL MEMBRANE ASCORBATE-DEPENDENT FERRIREDUCTASE CYB561A3"/>
    <property type="match status" value="1"/>
</dbReference>
<dbReference type="EC" id="7.2.1.3" evidence="7"/>
<sequence>MASGWFYLSCMVLGSLGSMCILFTAYWMQYWRGGFAWDGTVLMFNWHPVLMVAGMVVLYGAVVPGLCCLPPALGIPVAAKPPETSACILWSLHPFPVHHICYFRHQ</sequence>
<dbReference type="Gene3D" id="1.20.120.1770">
    <property type="match status" value="1"/>
</dbReference>
<gene>
    <name evidence="10 11" type="primary">Cyb561a3</name>
</gene>
<dbReference type="GeneTree" id="ENSGT00950000183197"/>
<keyword evidence="6" id="KW-0325">Glycoprotein</keyword>
<dbReference type="Bgee" id="ENSMUSG00000034445">
    <property type="expression patterns" value="Expressed in spleen and 229 other cell types or tissues"/>
</dbReference>
<proteinExistence type="predicted"/>
<keyword evidence="5" id="KW-0560">Oxidoreductase</keyword>
<evidence type="ECO:0000256" key="7">
    <source>
        <dbReference type="ARBA" id="ARBA00024225"/>
    </source>
</evidence>
<dbReference type="Proteomes" id="UP000000589">
    <property type="component" value="Chromosome 19"/>
</dbReference>
<protein>
    <recommendedName>
        <fullName evidence="7">ascorbate ferrireductase (transmembrane)</fullName>
        <ecNumber evidence="7">7.2.1.3</ecNumber>
    </recommendedName>
</protein>
<dbReference type="InterPro" id="IPR043205">
    <property type="entry name" value="CYB561/CYBRD1-like"/>
</dbReference>
<dbReference type="Ensembl" id="ENSMUST00000236747.2">
    <property type="protein sequence ID" value="ENSMUSP00000158021.2"/>
    <property type="gene ID" value="ENSMUSG00000034445.9"/>
</dbReference>
<evidence type="ECO:0000256" key="6">
    <source>
        <dbReference type="ARBA" id="ARBA00023180"/>
    </source>
</evidence>
<comment type="cofactor">
    <cofactor evidence="1">
        <name>heme b</name>
        <dbReference type="ChEBI" id="CHEBI:60344"/>
    </cofactor>
</comment>
<dbReference type="PANTHER" id="PTHR10106">
    <property type="entry name" value="CYTOCHROME B561-RELATED"/>
    <property type="match status" value="1"/>
</dbReference>
<evidence type="ECO:0000313" key="11">
    <source>
        <dbReference type="MGI" id="MGI:2686925"/>
    </source>
</evidence>
<evidence type="ECO:0000256" key="9">
    <source>
        <dbReference type="SAM" id="Phobius"/>
    </source>
</evidence>
<name>A0A494BAG8_MOUSE</name>
<dbReference type="VEuPathDB" id="HostDB:ENSMUSG00000034445"/>
<comment type="catalytic activity">
    <reaction evidence="8">
        <text>Fe(3+)(out) + L-ascorbate(in) = monodehydro-L-ascorbate radical(in) + Fe(2+)(out) + H(+)</text>
        <dbReference type="Rhea" id="RHEA:30403"/>
        <dbReference type="ChEBI" id="CHEBI:15378"/>
        <dbReference type="ChEBI" id="CHEBI:29033"/>
        <dbReference type="ChEBI" id="CHEBI:29034"/>
        <dbReference type="ChEBI" id="CHEBI:38290"/>
        <dbReference type="ChEBI" id="CHEBI:59513"/>
        <dbReference type="EC" id="7.2.1.3"/>
    </reaction>
    <physiologicalReaction direction="left-to-right" evidence="8">
        <dbReference type="Rhea" id="RHEA:30404"/>
    </physiologicalReaction>
</comment>
<keyword evidence="9" id="KW-0472">Membrane</keyword>
<comment type="subcellular location">
    <subcellularLocation>
        <location evidence="2">Endomembrane system</location>
        <topology evidence="2">Multi-pass membrane protein</topology>
    </subcellularLocation>
</comment>
<organism evidence="10 12">
    <name type="scientific">Mus musculus</name>
    <name type="common">Mouse</name>
    <dbReference type="NCBI Taxonomy" id="10090"/>
    <lineage>
        <taxon>Eukaryota</taxon>
        <taxon>Metazoa</taxon>
        <taxon>Chordata</taxon>
        <taxon>Craniata</taxon>
        <taxon>Vertebrata</taxon>
        <taxon>Euteleostomi</taxon>
        <taxon>Mammalia</taxon>
        <taxon>Eutheria</taxon>
        <taxon>Euarchontoglires</taxon>
        <taxon>Glires</taxon>
        <taxon>Rodentia</taxon>
        <taxon>Myomorpha</taxon>
        <taxon>Muroidea</taxon>
        <taxon>Muridae</taxon>
        <taxon>Murinae</taxon>
        <taxon>Mus</taxon>
        <taxon>Mus</taxon>
    </lineage>
</organism>
<evidence type="ECO:0000313" key="10">
    <source>
        <dbReference type="Ensembl" id="ENSMUSP00000158021.2"/>
    </source>
</evidence>
<evidence type="ECO:0000256" key="2">
    <source>
        <dbReference type="ARBA" id="ARBA00004127"/>
    </source>
</evidence>
<dbReference type="GO" id="GO:0012505">
    <property type="term" value="C:endomembrane system"/>
    <property type="evidence" value="ECO:0007669"/>
    <property type="project" value="UniProtKB-SubCell"/>
</dbReference>
<accession>A0A494BAG8</accession>
<evidence type="ECO:0000313" key="12">
    <source>
        <dbReference type="Proteomes" id="UP000000589"/>
    </source>
</evidence>
<comment type="subunit">
    <text evidence="3">Homodimer.</text>
</comment>
<keyword evidence="4" id="KW-1278">Translocase</keyword>
<dbReference type="ExpressionAtlas" id="A0A494BAG8">
    <property type="expression patterns" value="baseline and differential"/>
</dbReference>
<dbReference type="Antibodypedia" id="52925">
    <property type="antibodies" value="9 antibodies from 6 providers"/>
</dbReference>
<keyword evidence="9" id="KW-1133">Transmembrane helix</keyword>
<reference evidence="10" key="4">
    <citation type="submission" date="2025-09" db="UniProtKB">
        <authorList>
            <consortium name="Ensembl"/>
        </authorList>
    </citation>
    <scope>IDENTIFICATION</scope>
    <source>
        <strain evidence="10">C57BL/6J</strain>
    </source>
</reference>
<dbReference type="AlphaFoldDB" id="A0A494BAG8"/>
<evidence type="ECO:0000256" key="1">
    <source>
        <dbReference type="ARBA" id="ARBA00001970"/>
    </source>
</evidence>
<feature type="transmembrane region" description="Helical" evidence="9">
    <location>
        <begin position="6"/>
        <end position="28"/>
    </location>
</feature>
<dbReference type="SMR" id="A0A494BAG8"/>
<dbReference type="GO" id="GO:0140571">
    <property type="term" value="F:transmembrane ascorbate ferrireductase activity"/>
    <property type="evidence" value="ECO:0007669"/>
    <property type="project" value="UniProtKB-EC"/>
</dbReference>
<keyword evidence="9" id="KW-0812">Transmembrane</keyword>
<evidence type="ECO:0000256" key="4">
    <source>
        <dbReference type="ARBA" id="ARBA00022967"/>
    </source>
</evidence>
<reference evidence="10 12" key="2">
    <citation type="journal article" date="2011" name="PLoS Biol.">
        <title>Modernizing reference genome assemblies.</title>
        <authorList>
            <person name="Church D.M."/>
            <person name="Schneider V.A."/>
            <person name="Graves T."/>
            <person name="Auger K."/>
            <person name="Cunningham F."/>
            <person name="Bouk N."/>
            <person name="Chen H.C."/>
            <person name="Agarwala R."/>
            <person name="McLaren W.M."/>
            <person name="Ritchie G.R."/>
            <person name="Albracht D."/>
            <person name="Kremitzki M."/>
            <person name="Rock S."/>
            <person name="Kotkiewicz H."/>
            <person name="Kremitzki C."/>
            <person name="Wollam A."/>
            <person name="Trani L."/>
            <person name="Fulton L."/>
            <person name="Fulton R."/>
            <person name="Matthews L."/>
            <person name="Whitehead S."/>
            <person name="Chow W."/>
            <person name="Torrance J."/>
            <person name="Dunn M."/>
            <person name="Harden G."/>
            <person name="Threadgold G."/>
            <person name="Wood J."/>
            <person name="Collins J."/>
            <person name="Heath P."/>
            <person name="Griffiths G."/>
            <person name="Pelan S."/>
            <person name="Grafham D."/>
            <person name="Eichler E.E."/>
            <person name="Weinstock G."/>
            <person name="Mardis E.R."/>
            <person name="Wilson R.K."/>
            <person name="Howe K."/>
            <person name="Flicek P."/>
            <person name="Hubbard T."/>
        </authorList>
    </citation>
    <scope>NUCLEOTIDE SEQUENCE [LARGE SCALE GENOMIC DNA]</scope>
    <source>
        <strain evidence="10 12">C57BL/6J</strain>
    </source>
</reference>
<feature type="transmembrane region" description="Helical" evidence="9">
    <location>
        <begin position="40"/>
        <end position="62"/>
    </location>
</feature>
<keyword evidence="12" id="KW-1185">Reference proteome</keyword>
<evidence type="ECO:0000256" key="8">
    <source>
        <dbReference type="ARBA" id="ARBA00048457"/>
    </source>
</evidence>
<dbReference type="MGI" id="MGI:2686925">
    <property type="gene designation" value="Cyb561a3"/>
</dbReference>
<reference evidence="10" key="3">
    <citation type="submission" date="2025-08" db="UniProtKB">
        <authorList>
            <consortium name="Ensembl"/>
        </authorList>
    </citation>
    <scope>IDENTIFICATION</scope>
    <source>
        <strain evidence="10">C57BL/6J</strain>
    </source>
</reference>
<evidence type="ECO:0000256" key="5">
    <source>
        <dbReference type="ARBA" id="ARBA00023002"/>
    </source>
</evidence>
<evidence type="ECO:0000256" key="3">
    <source>
        <dbReference type="ARBA" id="ARBA00011738"/>
    </source>
</evidence>
<reference evidence="10 12" key="1">
    <citation type="journal article" date="2009" name="PLoS Biol.">
        <title>Lineage-specific biology revealed by a finished genome assembly of the mouse.</title>
        <authorList>
            <consortium name="Mouse Genome Sequencing Consortium"/>
            <person name="Church D.M."/>
            <person name="Goodstadt L."/>
            <person name="Hillier L.W."/>
            <person name="Zody M.C."/>
            <person name="Goldstein S."/>
            <person name="She X."/>
            <person name="Bult C.J."/>
            <person name="Agarwala R."/>
            <person name="Cherry J.L."/>
            <person name="DiCuccio M."/>
            <person name="Hlavina W."/>
            <person name="Kapustin Y."/>
            <person name="Meric P."/>
            <person name="Maglott D."/>
            <person name="Birtle Z."/>
            <person name="Marques A.C."/>
            <person name="Graves T."/>
            <person name="Zhou S."/>
            <person name="Teague B."/>
            <person name="Potamousis K."/>
            <person name="Churas C."/>
            <person name="Place M."/>
            <person name="Herschleb J."/>
            <person name="Runnheim R."/>
            <person name="Forrest D."/>
            <person name="Amos-Landgraf J."/>
            <person name="Schwartz D.C."/>
            <person name="Cheng Z."/>
            <person name="Lindblad-Toh K."/>
            <person name="Eichler E.E."/>
            <person name="Ponting C.P."/>
        </authorList>
    </citation>
    <scope>NUCLEOTIDE SEQUENCE [LARGE SCALE GENOMIC DNA]</scope>
    <source>
        <strain evidence="10 12">C57BL/6J</strain>
    </source>
</reference>
<dbReference type="AGR" id="MGI:2686925"/>